<dbReference type="OrthoDB" id="288590at2759"/>
<reference evidence="7" key="1">
    <citation type="journal article" date="2014" name="Nat. Genet.">
        <title>A reference genome for common bean and genome-wide analysis of dual domestications.</title>
        <authorList>
            <person name="Schmutz J."/>
            <person name="McClean P.E."/>
            <person name="Mamidi S."/>
            <person name="Wu G.A."/>
            <person name="Cannon S.B."/>
            <person name="Grimwood J."/>
            <person name="Jenkins J."/>
            <person name="Shu S."/>
            <person name="Song Q."/>
            <person name="Chavarro C."/>
            <person name="Torres-Torres M."/>
            <person name="Geffroy V."/>
            <person name="Moghaddam S.M."/>
            <person name="Gao D."/>
            <person name="Abernathy B."/>
            <person name="Barry K."/>
            <person name="Blair M."/>
            <person name="Brick M.A."/>
            <person name="Chovatia M."/>
            <person name="Gepts P."/>
            <person name="Goodstein D.M."/>
            <person name="Gonzales M."/>
            <person name="Hellsten U."/>
            <person name="Hyten D.L."/>
            <person name="Jia G."/>
            <person name="Kelly J.D."/>
            <person name="Kudrna D."/>
            <person name="Lee R."/>
            <person name="Richard M.M."/>
            <person name="Miklas P.N."/>
            <person name="Osorno J.M."/>
            <person name="Rodrigues J."/>
            <person name="Thareau V."/>
            <person name="Urrea C.A."/>
            <person name="Wang M."/>
            <person name="Yu Y."/>
            <person name="Zhang M."/>
            <person name="Wing R.A."/>
            <person name="Cregan P.B."/>
            <person name="Rokhsar D.S."/>
            <person name="Jackson S.A."/>
        </authorList>
    </citation>
    <scope>NUCLEOTIDE SEQUENCE [LARGE SCALE GENOMIC DNA]</scope>
    <source>
        <strain evidence="7">cv. G19833</strain>
    </source>
</reference>
<dbReference type="GO" id="GO:0016491">
    <property type="term" value="F:oxidoreductase activity"/>
    <property type="evidence" value="ECO:0007669"/>
    <property type="project" value="UniProtKB-KW"/>
</dbReference>
<dbReference type="EMBL" id="CM002295">
    <property type="protein sequence ID" value="ESW14189.1"/>
    <property type="molecule type" value="Genomic_DNA"/>
</dbReference>
<dbReference type="GO" id="GO:0046872">
    <property type="term" value="F:metal ion binding"/>
    <property type="evidence" value="ECO:0007669"/>
    <property type="project" value="UniProtKB-KW"/>
</dbReference>
<feature type="domain" description="Fe2OG dioxygenase" evidence="5">
    <location>
        <begin position="196"/>
        <end position="296"/>
    </location>
</feature>
<dbReference type="InterPro" id="IPR050231">
    <property type="entry name" value="Iron_ascorbate_oxido_reductase"/>
</dbReference>
<name>V7B8Q6_PHAVU</name>
<dbReference type="Pfam" id="PF03171">
    <property type="entry name" value="2OG-FeII_Oxy"/>
    <property type="match status" value="1"/>
</dbReference>
<dbReference type="AlphaFoldDB" id="V7B8Q6"/>
<dbReference type="InterPro" id="IPR044861">
    <property type="entry name" value="IPNS-like_FE2OG_OXY"/>
</dbReference>
<dbReference type="Proteomes" id="UP000000226">
    <property type="component" value="Chromosome 8"/>
</dbReference>
<keyword evidence="3" id="KW-0560">Oxidoreductase</keyword>
<evidence type="ECO:0000256" key="2">
    <source>
        <dbReference type="ARBA" id="ARBA00023004"/>
    </source>
</evidence>
<comment type="similarity">
    <text evidence="3">Belongs to the iron/ascorbate-dependent oxidoreductase family.</text>
</comment>
<keyword evidence="7" id="KW-1185">Reference proteome</keyword>
<keyword evidence="2 3" id="KW-0408">Iron</keyword>
<dbReference type="SUPFAM" id="SSF51197">
    <property type="entry name" value="Clavaminate synthase-like"/>
    <property type="match status" value="1"/>
</dbReference>
<dbReference type="InterPro" id="IPR026992">
    <property type="entry name" value="DIOX_N"/>
</dbReference>
<evidence type="ECO:0000259" key="5">
    <source>
        <dbReference type="PROSITE" id="PS51471"/>
    </source>
</evidence>
<dbReference type="Gramene" id="ESW14189">
    <property type="protein sequence ID" value="ESW14189"/>
    <property type="gene ID" value="PHAVU_008G260200g"/>
</dbReference>
<dbReference type="InterPro" id="IPR005123">
    <property type="entry name" value="Oxoglu/Fe-dep_dioxygenase_dom"/>
</dbReference>
<feature type="region of interest" description="Disordered" evidence="4">
    <location>
        <begin position="1"/>
        <end position="32"/>
    </location>
</feature>
<dbReference type="OMA" id="EACKHWG"/>
<sequence length="343" mass="38903">MNNLESYPPILRHVSHPRHHSPDGGDAIHEEEPDPLPVIDLECLTHDETKTKKAFEEACKHWGLFRLVNHGVPSTLFSQLQHQAKQLFSLSFESKQASCSGSNPVTYFWGTPALTPSGTVLTTAPQNINWVEGFNMPLPHLSQFQSQLPQLHSFRDSVVEYGEHMSRIGRRLFEAMAKNLDLNIEASSSSSYVAENSGIMRIYRYPNCSNSDVGLGMEVHTDSSVVSILSQENEVSGLELLKDHQWLTVKPISNTLIVNLGDMMQAISDDRYKSVTHRVKLNSERERISICYFVFPDEDLQIQSSKYKPFSYKQFRAKVQQDVKTVGYKVGLPRFQHTHDSLN</sequence>
<proteinExistence type="inferred from homology"/>
<dbReference type="PROSITE" id="PS51471">
    <property type="entry name" value="FE2OG_OXY"/>
    <property type="match status" value="1"/>
</dbReference>
<gene>
    <name evidence="6" type="ORF">PHAVU_008G260200g</name>
</gene>
<dbReference type="Pfam" id="PF14226">
    <property type="entry name" value="DIOX_N"/>
    <property type="match status" value="1"/>
</dbReference>
<protein>
    <recommendedName>
        <fullName evidence="5">Fe2OG dioxygenase domain-containing protein</fullName>
    </recommendedName>
</protein>
<accession>V7B8Q6</accession>
<evidence type="ECO:0000256" key="1">
    <source>
        <dbReference type="ARBA" id="ARBA00022723"/>
    </source>
</evidence>
<dbReference type="PANTHER" id="PTHR47990">
    <property type="entry name" value="2-OXOGLUTARATE (2OG) AND FE(II)-DEPENDENT OXYGENASE SUPERFAMILY PROTEIN-RELATED"/>
    <property type="match status" value="1"/>
</dbReference>
<dbReference type="eggNOG" id="KOG0143">
    <property type="taxonomic scope" value="Eukaryota"/>
</dbReference>
<dbReference type="Gene3D" id="2.60.120.330">
    <property type="entry name" value="B-lactam Antibiotic, Isopenicillin N Synthase, Chain"/>
    <property type="match status" value="1"/>
</dbReference>
<dbReference type="InterPro" id="IPR027443">
    <property type="entry name" value="IPNS-like_sf"/>
</dbReference>
<keyword evidence="1 3" id="KW-0479">Metal-binding</keyword>
<evidence type="ECO:0000256" key="4">
    <source>
        <dbReference type="SAM" id="MobiDB-lite"/>
    </source>
</evidence>
<dbReference type="PRINTS" id="PR00682">
    <property type="entry name" value="IPNSYNTHASE"/>
</dbReference>
<evidence type="ECO:0000313" key="7">
    <source>
        <dbReference type="Proteomes" id="UP000000226"/>
    </source>
</evidence>
<evidence type="ECO:0000313" key="6">
    <source>
        <dbReference type="EMBL" id="ESW14189.1"/>
    </source>
</evidence>
<organism evidence="6 7">
    <name type="scientific">Phaseolus vulgaris</name>
    <name type="common">Kidney bean</name>
    <name type="synonym">French bean</name>
    <dbReference type="NCBI Taxonomy" id="3885"/>
    <lineage>
        <taxon>Eukaryota</taxon>
        <taxon>Viridiplantae</taxon>
        <taxon>Streptophyta</taxon>
        <taxon>Embryophyta</taxon>
        <taxon>Tracheophyta</taxon>
        <taxon>Spermatophyta</taxon>
        <taxon>Magnoliopsida</taxon>
        <taxon>eudicotyledons</taxon>
        <taxon>Gunneridae</taxon>
        <taxon>Pentapetalae</taxon>
        <taxon>rosids</taxon>
        <taxon>fabids</taxon>
        <taxon>Fabales</taxon>
        <taxon>Fabaceae</taxon>
        <taxon>Papilionoideae</taxon>
        <taxon>50 kb inversion clade</taxon>
        <taxon>NPAAA clade</taxon>
        <taxon>indigoferoid/millettioid clade</taxon>
        <taxon>Phaseoleae</taxon>
        <taxon>Phaseolus</taxon>
    </lineage>
</organism>
<evidence type="ECO:0000256" key="3">
    <source>
        <dbReference type="RuleBase" id="RU003682"/>
    </source>
</evidence>
<feature type="compositionally biased region" description="Basic and acidic residues" evidence="4">
    <location>
        <begin position="20"/>
        <end position="30"/>
    </location>
</feature>